<evidence type="ECO:0000313" key="3">
    <source>
        <dbReference type="Proteomes" id="UP001168821"/>
    </source>
</evidence>
<dbReference type="Proteomes" id="UP001168821">
    <property type="component" value="Unassembled WGS sequence"/>
</dbReference>
<accession>A0AA38M6E6</accession>
<name>A0AA38M6E6_9CUCU</name>
<comment type="caution">
    <text evidence="2">The sequence shown here is derived from an EMBL/GenBank/DDBJ whole genome shotgun (WGS) entry which is preliminary data.</text>
</comment>
<dbReference type="AlphaFoldDB" id="A0AA38M6E6"/>
<feature type="compositionally biased region" description="Pro residues" evidence="1">
    <location>
        <begin position="17"/>
        <end position="27"/>
    </location>
</feature>
<sequence length="162" mass="17808">MPRNRPLRNGKTAPSGPRSPPPAARGRPPPRQRRGRVPRWAHGGDKGWMGASSPPPVKINKLHGVKWQPGAAHKQRKSSKAVKGGGSGLTFEIMRVRNAVNYALTLCWTRITSSFSQKCTQYNAVFELLSVTAGHSDRRTLDACFARRPFNNKGALRSQCAI</sequence>
<dbReference type="EMBL" id="JALNTZ010000007">
    <property type="protein sequence ID" value="KAJ3645126.1"/>
    <property type="molecule type" value="Genomic_DNA"/>
</dbReference>
<protein>
    <submittedName>
        <fullName evidence="2">Uncharacterized protein</fullName>
    </submittedName>
</protein>
<proteinExistence type="predicted"/>
<gene>
    <name evidence="2" type="ORF">Zmor_022813</name>
</gene>
<keyword evidence="3" id="KW-1185">Reference proteome</keyword>
<evidence type="ECO:0000256" key="1">
    <source>
        <dbReference type="SAM" id="MobiDB-lite"/>
    </source>
</evidence>
<feature type="compositionally biased region" description="Basic residues" evidence="1">
    <location>
        <begin position="28"/>
        <end position="39"/>
    </location>
</feature>
<feature type="region of interest" description="Disordered" evidence="1">
    <location>
        <begin position="1"/>
        <end position="61"/>
    </location>
</feature>
<organism evidence="2 3">
    <name type="scientific">Zophobas morio</name>
    <dbReference type="NCBI Taxonomy" id="2755281"/>
    <lineage>
        <taxon>Eukaryota</taxon>
        <taxon>Metazoa</taxon>
        <taxon>Ecdysozoa</taxon>
        <taxon>Arthropoda</taxon>
        <taxon>Hexapoda</taxon>
        <taxon>Insecta</taxon>
        <taxon>Pterygota</taxon>
        <taxon>Neoptera</taxon>
        <taxon>Endopterygota</taxon>
        <taxon>Coleoptera</taxon>
        <taxon>Polyphaga</taxon>
        <taxon>Cucujiformia</taxon>
        <taxon>Tenebrionidae</taxon>
        <taxon>Zophobas</taxon>
    </lineage>
</organism>
<evidence type="ECO:0000313" key="2">
    <source>
        <dbReference type="EMBL" id="KAJ3645126.1"/>
    </source>
</evidence>
<reference evidence="2" key="1">
    <citation type="journal article" date="2023" name="G3 (Bethesda)">
        <title>Whole genome assemblies of Zophobas morio and Tenebrio molitor.</title>
        <authorList>
            <person name="Kaur S."/>
            <person name="Stinson S.A."/>
            <person name="diCenzo G.C."/>
        </authorList>
    </citation>
    <scope>NUCLEOTIDE SEQUENCE</scope>
    <source>
        <strain evidence="2">QUZm001</strain>
    </source>
</reference>